<protein>
    <submittedName>
        <fullName evidence="1">Uncharacterized protein</fullName>
    </submittedName>
</protein>
<name>A0A0E9S0E2_ANGAN</name>
<sequence>MLLVTHKDNNWQF</sequence>
<evidence type="ECO:0000313" key="1">
    <source>
        <dbReference type="EMBL" id="JAH34662.1"/>
    </source>
</evidence>
<reference evidence="1" key="1">
    <citation type="submission" date="2014-11" db="EMBL/GenBank/DDBJ databases">
        <authorList>
            <person name="Amaro Gonzalez C."/>
        </authorList>
    </citation>
    <scope>NUCLEOTIDE SEQUENCE</scope>
</reference>
<reference evidence="1" key="2">
    <citation type="journal article" date="2015" name="Fish Shellfish Immunol.">
        <title>Early steps in the European eel (Anguilla anguilla)-Vibrio vulnificus interaction in the gills: Role of the RtxA13 toxin.</title>
        <authorList>
            <person name="Callol A."/>
            <person name="Pajuelo D."/>
            <person name="Ebbesson L."/>
            <person name="Teles M."/>
            <person name="MacKenzie S."/>
            <person name="Amaro C."/>
        </authorList>
    </citation>
    <scope>NUCLEOTIDE SEQUENCE</scope>
</reference>
<proteinExistence type="predicted"/>
<organism evidence="1">
    <name type="scientific">Anguilla anguilla</name>
    <name type="common">European freshwater eel</name>
    <name type="synonym">Muraena anguilla</name>
    <dbReference type="NCBI Taxonomy" id="7936"/>
    <lineage>
        <taxon>Eukaryota</taxon>
        <taxon>Metazoa</taxon>
        <taxon>Chordata</taxon>
        <taxon>Craniata</taxon>
        <taxon>Vertebrata</taxon>
        <taxon>Euteleostomi</taxon>
        <taxon>Actinopterygii</taxon>
        <taxon>Neopterygii</taxon>
        <taxon>Teleostei</taxon>
        <taxon>Anguilliformes</taxon>
        <taxon>Anguillidae</taxon>
        <taxon>Anguilla</taxon>
    </lineage>
</organism>
<accession>A0A0E9S0E2</accession>
<dbReference type="EMBL" id="GBXM01073915">
    <property type="protein sequence ID" value="JAH34662.1"/>
    <property type="molecule type" value="Transcribed_RNA"/>
</dbReference>